<evidence type="ECO:0000313" key="2">
    <source>
        <dbReference type="Proteomes" id="UP000030512"/>
    </source>
</evidence>
<gene>
    <name evidence="1" type="ORF">JT25_022905</name>
</gene>
<proteinExistence type="predicted"/>
<keyword evidence="2" id="KW-1185">Reference proteome</keyword>
<organism evidence="1 2">
    <name type="scientific">Methylomonas denitrificans</name>
    <dbReference type="NCBI Taxonomy" id="1538553"/>
    <lineage>
        <taxon>Bacteria</taxon>
        <taxon>Pseudomonadati</taxon>
        <taxon>Pseudomonadota</taxon>
        <taxon>Gammaproteobacteria</taxon>
        <taxon>Methylococcales</taxon>
        <taxon>Methylococcaceae</taxon>
        <taxon>Methylomonas</taxon>
    </lineage>
</organism>
<accession>A0A140E7C7</accession>
<protein>
    <submittedName>
        <fullName evidence="1">Uncharacterized protein</fullName>
    </submittedName>
</protein>
<name>A0A140E7C7_9GAMM</name>
<reference evidence="1 2" key="1">
    <citation type="journal article" date="2015" name="Environ. Microbiol.">
        <title>Methane oxidation coupled to nitrate reduction under hypoxia by the Gammaproteobacterium Methylomonas denitrificans, sp. nov. type strain FJG1.</title>
        <authorList>
            <person name="Kits K.D."/>
            <person name="Klotz M.G."/>
            <person name="Stein L.Y."/>
        </authorList>
    </citation>
    <scope>NUCLEOTIDE SEQUENCE [LARGE SCALE GENOMIC DNA]</scope>
    <source>
        <strain evidence="1 2">FJG1</strain>
    </source>
</reference>
<dbReference type="STRING" id="1538553.JT25_022905"/>
<evidence type="ECO:0000313" key="1">
    <source>
        <dbReference type="EMBL" id="AMK79301.1"/>
    </source>
</evidence>
<dbReference type="RefSeq" id="WP_036279940.1">
    <property type="nucleotide sequence ID" value="NZ_CP014476.1"/>
</dbReference>
<dbReference type="OrthoDB" id="5566088at2"/>
<sequence length="205" mass="22261">MKKLQNPYGLSKEERIMTIQWHKSIVITLVGVLFLLEGCAVTQPAFYRASGLTPKSIGQITLLPAVDARIDKHVPAHLEKPLRQKAAAILKRKGYPVVLNDSGESNVLTNDSLRAADPALIKRFGPPDARWIMVLALIDLNVVGSNDKVEVAGFLYDKEKGLLLWRDSTICLVGDGGILGGLINDKRVDLAVSTAVDSLLGSIPE</sequence>
<dbReference type="EMBL" id="CP014476">
    <property type="protein sequence ID" value="AMK79301.1"/>
    <property type="molecule type" value="Genomic_DNA"/>
</dbReference>
<dbReference type="Proteomes" id="UP000030512">
    <property type="component" value="Chromosome"/>
</dbReference>
<dbReference type="KEGG" id="mdn:JT25_022905"/>
<dbReference type="AlphaFoldDB" id="A0A140E7C7"/>